<sequence length="115" mass="12134">MIGALNLFCVDRVTLSDADISLAQALCDIATVGMLQERTVRRGEVLAEQLQSALNSRILLEQAKGVLSERAGVGVDDAFALMRAYARRNHEQLSAVASSVIDGTIAASELTSSGA</sequence>
<name>A0A7W9J669_9ACTN</name>
<dbReference type="InterPro" id="IPR036388">
    <property type="entry name" value="WH-like_DNA-bd_sf"/>
</dbReference>
<dbReference type="PROSITE" id="PS50921">
    <property type="entry name" value="ANTAR"/>
    <property type="match status" value="1"/>
</dbReference>
<evidence type="ECO:0000313" key="3">
    <source>
        <dbReference type="Proteomes" id="UP000549971"/>
    </source>
</evidence>
<gene>
    <name evidence="2" type="ORF">HDA39_002604</name>
</gene>
<dbReference type="AlphaFoldDB" id="A0A7W9J669"/>
<proteinExistence type="predicted"/>
<evidence type="ECO:0000259" key="1">
    <source>
        <dbReference type="PROSITE" id="PS50921"/>
    </source>
</evidence>
<organism evidence="2 3">
    <name type="scientific">Kribbella italica</name>
    <dbReference type="NCBI Taxonomy" id="1540520"/>
    <lineage>
        <taxon>Bacteria</taxon>
        <taxon>Bacillati</taxon>
        <taxon>Actinomycetota</taxon>
        <taxon>Actinomycetes</taxon>
        <taxon>Propionibacteriales</taxon>
        <taxon>Kribbellaceae</taxon>
        <taxon>Kribbella</taxon>
    </lineage>
</organism>
<dbReference type="Gene3D" id="1.10.10.10">
    <property type="entry name" value="Winged helix-like DNA-binding domain superfamily/Winged helix DNA-binding domain"/>
    <property type="match status" value="1"/>
</dbReference>
<protein>
    <submittedName>
        <fullName evidence="2">AmiR/NasT family two-component response regulator</fullName>
    </submittedName>
</protein>
<dbReference type="EMBL" id="JACHMY010000001">
    <property type="protein sequence ID" value="MBB5835870.1"/>
    <property type="molecule type" value="Genomic_DNA"/>
</dbReference>
<dbReference type="GO" id="GO:0003723">
    <property type="term" value="F:RNA binding"/>
    <property type="evidence" value="ECO:0007669"/>
    <property type="project" value="InterPro"/>
</dbReference>
<dbReference type="Proteomes" id="UP000549971">
    <property type="component" value="Unassembled WGS sequence"/>
</dbReference>
<evidence type="ECO:0000313" key="2">
    <source>
        <dbReference type="EMBL" id="MBB5835870.1"/>
    </source>
</evidence>
<accession>A0A7W9J669</accession>
<keyword evidence="3" id="KW-1185">Reference proteome</keyword>
<reference evidence="2 3" key="1">
    <citation type="submission" date="2020-08" db="EMBL/GenBank/DDBJ databases">
        <title>Sequencing the genomes of 1000 actinobacteria strains.</title>
        <authorList>
            <person name="Klenk H.-P."/>
        </authorList>
    </citation>
    <scope>NUCLEOTIDE SEQUENCE [LARGE SCALE GENOMIC DNA]</scope>
    <source>
        <strain evidence="2 3">DSM 28967</strain>
    </source>
</reference>
<dbReference type="InterPro" id="IPR011006">
    <property type="entry name" value="CheY-like_superfamily"/>
</dbReference>
<dbReference type="RefSeq" id="WP_184795460.1">
    <property type="nucleotide sequence ID" value="NZ_JACHMY010000001.1"/>
</dbReference>
<dbReference type="Pfam" id="PF03861">
    <property type="entry name" value="ANTAR"/>
    <property type="match status" value="1"/>
</dbReference>
<dbReference type="SMART" id="SM01012">
    <property type="entry name" value="ANTAR"/>
    <property type="match status" value="1"/>
</dbReference>
<feature type="domain" description="ANTAR" evidence="1">
    <location>
        <begin position="40"/>
        <end position="101"/>
    </location>
</feature>
<dbReference type="SUPFAM" id="SSF52172">
    <property type="entry name" value="CheY-like"/>
    <property type="match status" value="1"/>
</dbReference>
<dbReference type="InterPro" id="IPR005561">
    <property type="entry name" value="ANTAR"/>
</dbReference>
<comment type="caution">
    <text evidence="2">The sequence shown here is derived from an EMBL/GenBank/DDBJ whole genome shotgun (WGS) entry which is preliminary data.</text>
</comment>